<dbReference type="InterPro" id="IPR036691">
    <property type="entry name" value="Endo/exonu/phosph_ase_sf"/>
</dbReference>
<evidence type="ECO:0000313" key="1">
    <source>
        <dbReference type="EMBL" id="GBN42762.1"/>
    </source>
</evidence>
<protein>
    <recommendedName>
        <fullName evidence="3">Endonuclease/exonuclease/phosphatase domain-containing protein</fullName>
    </recommendedName>
</protein>
<organism evidence="1 2">
    <name type="scientific">Araneus ventricosus</name>
    <name type="common">Orbweaver spider</name>
    <name type="synonym">Epeira ventricosa</name>
    <dbReference type="NCBI Taxonomy" id="182803"/>
    <lineage>
        <taxon>Eukaryota</taxon>
        <taxon>Metazoa</taxon>
        <taxon>Ecdysozoa</taxon>
        <taxon>Arthropoda</taxon>
        <taxon>Chelicerata</taxon>
        <taxon>Arachnida</taxon>
        <taxon>Araneae</taxon>
        <taxon>Araneomorphae</taxon>
        <taxon>Entelegynae</taxon>
        <taxon>Araneoidea</taxon>
        <taxon>Araneidae</taxon>
        <taxon>Araneus</taxon>
    </lineage>
</organism>
<dbReference type="AlphaFoldDB" id="A0A4Y2NVJ2"/>
<accession>A0A4Y2NVJ2</accession>
<name>A0A4Y2NVJ2_ARAVE</name>
<proteinExistence type="predicted"/>
<sequence>MSLFVPFTIFLGSKENSVSIKISGEKGTLAIISAYSFPAKNITPILQEIKETPMNISNEQALAGADLNAHKRRWGYATVDNRGIYLIESSPLTQYTRRRANLLSS</sequence>
<comment type="caution">
    <text evidence="1">The sequence shown here is derived from an EMBL/GenBank/DDBJ whole genome shotgun (WGS) entry which is preliminary data.</text>
</comment>
<dbReference type="Proteomes" id="UP000499080">
    <property type="component" value="Unassembled WGS sequence"/>
</dbReference>
<keyword evidence="2" id="KW-1185">Reference proteome</keyword>
<dbReference type="Gene3D" id="3.60.10.10">
    <property type="entry name" value="Endonuclease/exonuclease/phosphatase"/>
    <property type="match status" value="1"/>
</dbReference>
<reference evidence="1 2" key="1">
    <citation type="journal article" date="2019" name="Sci. Rep.">
        <title>Orb-weaving spider Araneus ventricosus genome elucidates the spidroin gene catalogue.</title>
        <authorList>
            <person name="Kono N."/>
            <person name="Nakamura H."/>
            <person name="Ohtoshi R."/>
            <person name="Moran D.A.P."/>
            <person name="Shinohara A."/>
            <person name="Yoshida Y."/>
            <person name="Fujiwara M."/>
            <person name="Mori M."/>
            <person name="Tomita M."/>
            <person name="Arakawa K."/>
        </authorList>
    </citation>
    <scope>NUCLEOTIDE SEQUENCE [LARGE SCALE GENOMIC DNA]</scope>
</reference>
<evidence type="ECO:0000313" key="2">
    <source>
        <dbReference type="Proteomes" id="UP000499080"/>
    </source>
</evidence>
<dbReference type="SUPFAM" id="SSF56219">
    <property type="entry name" value="DNase I-like"/>
    <property type="match status" value="1"/>
</dbReference>
<dbReference type="EMBL" id="BGPR01009858">
    <property type="protein sequence ID" value="GBN42762.1"/>
    <property type="molecule type" value="Genomic_DNA"/>
</dbReference>
<evidence type="ECO:0008006" key="3">
    <source>
        <dbReference type="Google" id="ProtNLM"/>
    </source>
</evidence>
<gene>
    <name evidence="1" type="ORF">AVEN_121662_1</name>
</gene>